<proteinExistence type="predicted"/>
<protein>
    <submittedName>
        <fullName evidence="2">Zinc finger, CCHC-type</fullName>
    </submittedName>
</protein>
<evidence type="ECO:0000313" key="2">
    <source>
        <dbReference type="EMBL" id="GFA96367.1"/>
    </source>
</evidence>
<comment type="caution">
    <text evidence="2">The sequence shown here is derived from an EMBL/GenBank/DDBJ whole genome shotgun (WGS) entry which is preliminary data.</text>
</comment>
<gene>
    <name evidence="2" type="ORF">Tci_668339</name>
</gene>
<feature type="domain" description="Reverse transcriptase Ty1/copia-type" evidence="1">
    <location>
        <begin position="1"/>
        <end position="63"/>
    </location>
</feature>
<organism evidence="2">
    <name type="scientific">Tanacetum cinerariifolium</name>
    <name type="common">Dalmatian daisy</name>
    <name type="synonym">Chrysanthemum cinerariifolium</name>
    <dbReference type="NCBI Taxonomy" id="118510"/>
    <lineage>
        <taxon>Eukaryota</taxon>
        <taxon>Viridiplantae</taxon>
        <taxon>Streptophyta</taxon>
        <taxon>Embryophyta</taxon>
        <taxon>Tracheophyta</taxon>
        <taxon>Spermatophyta</taxon>
        <taxon>Magnoliopsida</taxon>
        <taxon>eudicotyledons</taxon>
        <taxon>Gunneridae</taxon>
        <taxon>Pentapetalae</taxon>
        <taxon>asterids</taxon>
        <taxon>campanulids</taxon>
        <taxon>Asterales</taxon>
        <taxon>Asteraceae</taxon>
        <taxon>Asteroideae</taxon>
        <taxon>Anthemideae</taxon>
        <taxon>Anthemidinae</taxon>
        <taxon>Tanacetum</taxon>
    </lineage>
</organism>
<dbReference type="EMBL" id="BKCJ010523174">
    <property type="protein sequence ID" value="GFA96367.1"/>
    <property type="molecule type" value="Genomic_DNA"/>
</dbReference>
<reference evidence="2" key="1">
    <citation type="journal article" date="2019" name="Sci. Rep.">
        <title>Draft genome of Tanacetum cinerariifolium, the natural source of mosquito coil.</title>
        <authorList>
            <person name="Yamashiro T."/>
            <person name="Shiraishi A."/>
            <person name="Satake H."/>
            <person name="Nakayama K."/>
        </authorList>
    </citation>
    <scope>NUCLEOTIDE SEQUENCE</scope>
</reference>
<sequence length="159" mass="17791">MIKSTKDMLKLKFDIKDMGLADVILGIKIIRTHNGLVLSQAHYVDKILNTHNAGDFGLARTPIEISMHLSKNRGVDVAQLEYSRIIGMLMYLLIGYIDANWISDIKDSRSSGGYVFTLGGSIISWKSSKQTIIAKSTMESEFITLDKCGEEAKWLCQFV</sequence>
<dbReference type="InterPro" id="IPR013103">
    <property type="entry name" value="RVT_2"/>
</dbReference>
<dbReference type="AlphaFoldDB" id="A0A699KIC2"/>
<name>A0A699KIC2_TANCI</name>
<dbReference type="PANTHER" id="PTHR11439:SF521">
    <property type="entry name" value="RNA-DIRECTED DNA POLYMERASE"/>
    <property type="match status" value="1"/>
</dbReference>
<dbReference type="Pfam" id="PF07727">
    <property type="entry name" value="RVT_2"/>
    <property type="match status" value="1"/>
</dbReference>
<evidence type="ECO:0000259" key="1">
    <source>
        <dbReference type="Pfam" id="PF07727"/>
    </source>
</evidence>
<dbReference type="CDD" id="cd09272">
    <property type="entry name" value="RNase_HI_RT_Ty1"/>
    <property type="match status" value="1"/>
</dbReference>
<dbReference type="PANTHER" id="PTHR11439">
    <property type="entry name" value="GAG-POL-RELATED RETROTRANSPOSON"/>
    <property type="match status" value="1"/>
</dbReference>
<accession>A0A699KIC2</accession>